<dbReference type="InterPro" id="IPR012340">
    <property type="entry name" value="NA-bd_OB-fold"/>
</dbReference>
<gene>
    <name evidence="1" type="ORF">AQS70_04125</name>
</gene>
<dbReference type="Proteomes" id="UP000050342">
    <property type="component" value="Unassembled WGS sequence"/>
</dbReference>
<name>A0A0Q0WX92_9PSED</name>
<sequence length="93" mass="10125">MLEVGKEYMASVSGVVNGGGVTVTMAEGQLGLLRFKTLKQHGVYPEHETENTLSVAKIGDYIKVYDLIKVSVISVRVPGLPAGLADLEFVRWF</sequence>
<dbReference type="EMBL" id="LLWH01000209">
    <property type="protein sequence ID" value="KQB52119.1"/>
    <property type="molecule type" value="Genomic_DNA"/>
</dbReference>
<protein>
    <submittedName>
        <fullName evidence="1">Uncharacterized protein</fullName>
    </submittedName>
</protein>
<comment type="caution">
    <text evidence="1">The sequence shown here is derived from an EMBL/GenBank/DDBJ whole genome shotgun (WGS) entry which is preliminary data.</text>
</comment>
<dbReference type="AlphaFoldDB" id="A0A0Q0WX92"/>
<dbReference type="SUPFAM" id="SSF50249">
    <property type="entry name" value="Nucleic acid-binding proteins"/>
    <property type="match status" value="1"/>
</dbReference>
<accession>A0A0Q0WX92</accession>
<evidence type="ECO:0000313" key="2">
    <source>
        <dbReference type="Proteomes" id="UP000050342"/>
    </source>
</evidence>
<reference evidence="1 2" key="1">
    <citation type="submission" date="2015-10" db="EMBL/GenBank/DDBJ databases">
        <title>Pseudomonas helleri sp. nov. and Pseudomonas weihenstephanensis sp. nov., isolated from raw cows milk.</title>
        <authorList>
            <person name="Von Neubeck M."/>
            <person name="Huptas C."/>
            <person name="Wenning M."/>
            <person name="Scherer S."/>
        </authorList>
    </citation>
    <scope>NUCLEOTIDE SEQUENCE [LARGE SCALE GENOMIC DNA]</scope>
    <source>
        <strain evidence="1 2">BSTT44</strain>
    </source>
</reference>
<dbReference type="RefSeq" id="WP_055104404.1">
    <property type="nucleotide sequence ID" value="NZ_LLWH01000209.1"/>
</dbReference>
<proteinExistence type="predicted"/>
<organism evidence="1 2">
    <name type="scientific">Pseudomonas endophytica</name>
    <dbReference type="NCBI Taxonomy" id="1563157"/>
    <lineage>
        <taxon>Bacteria</taxon>
        <taxon>Pseudomonadati</taxon>
        <taxon>Pseudomonadota</taxon>
        <taxon>Gammaproteobacteria</taxon>
        <taxon>Pseudomonadales</taxon>
        <taxon>Pseudomonadaceae</taxon>
        <taxon>Pseudomonas</taxon>
    </lineage>
</organism>
<evidence type="ECO:0000313" key="1">
    <source>
        <dbReference type="EMBL" id="KQB52119.1"/>
    </source>
</evidence>
<keyword evidence="2" id="KW-1185">Reference proteome</keyword>